<dbReference type="EMBL" id="JBHMQT010000044">
    <property type="protein sequence ID" value="MFC0864633.1"/>
    <property type="molecule type" value="Genomic_DNA"/>
</dbReference>
<keyword evidence="3" id="KW-1185">Reference proteome</keyword>
<proteinExistence type="predicted"/>
<dbReference type="Proteomes" id="UP001589870">
    <property type="component" value="Unassembled WGS sequence"/>
</dbReference>
<accession>A0ABV6U873</accession>
<dbReference type="RefSeq" id="WP_394302725.1">
    <property type="nucleotide sequence ID" value="NZ_JBHMQT010000044.1"/>
</dbReference>
<name>A0ABV6U873_9ACTN</name>
<feature type="region of interest" description="Disordered" evidence="1">
    <location>
        <begin position="119"/>
        <end position="140"/>
    </location>
</feature>
<protein>
    <submittedName>
        <fullName evidence="2">Plasmid replication, integration and excision activator</fullName>
    </submittedName>
</protein>
<organism evidence="2 3">
    <name type="scientific">Sphaerimonospora cavernae</name>
    <dbReference type="NCBI Taxonomy" id="1740611"/>
    <lineage>
        <taxon>Bacteria</taxon>
        <taxon>Bacillati</taxon>
        <taxon>Actinomycetota</taxon>
        <taxon>Actinomycetes</taxon>
        <taxon>Streptosporangiales</taxon>
        <taxon>Streptosporangiaceae</taxon>
        <taxon>Sphaerimonospora</taxon>
    </lineage>
</organism>
<sequence length="140" mass="14794">MALQGPIPISFTLLFPHGCYVVGEVQAAKDFDAKRDTQAKDKLTGLPVWQVPVMDADPSLKAAQKTVTVKILAEVQPVVPPSLPGLPIAPVEFDGLEVKPYVQQATGRLAYSISARVMRAPRPQSTKTTGSGSAGKEAAA</sequence>
<reference evidence="2 3" key="1">
    <citation type="submission" date="2024-09" db="EMBL/GenBank/DDBJ databases">
        <authorList>
            <person name="Sun Q."/>
            <person name="Mori K."/>
        </authorList>
    </citation>
    <scope>NUCLEOTIDE SEQUENCE [LARGE SCALE GENOMIC DNA]</scope>
    <source>
        <strain evidence="2 3">TBRC 1851</strain>
    </source>
</reference>
<evidence type="ECO:0000313" key="3">
    <source>
        <dbReference type="Proteomes" id="UP001589870"/>
    </source>
</evidence>
<comment type="caution">
    <text evidence="2">The sequence shown here is derived from an EMBL/GenBank/DDBJ whole genome shotgun (WGS) entry which is preliminary data.</text>
</comment>
<gene>
    <name evidence="2" type="ORF">ACFHYQ_20285</name>
</gene>
<evidence type="ECO:0000313" key="2">
    <source>
        <dbReference type="EMBL" id="MFC0864633.1"/>
    </source>
</evidence>
<evidence type="ECO:0000256" key="1">
    <source>
        <dbReference type="SAM" id="MobiDB-lite"/>
    </source>
</evidence>